<protein>
    <recommendedName>
        <fullName evidence="4">WHIM1 domain-containing protein</fullName>
    </recommendedName>
</protein>
<dbReference type="EMBL" id="MU005764">
    <property type="protein sequence ID" value="KAF2714959.1"/>
    <property type="molecule type" value="Genomic_DNA"/>
</dbReference>
<evidence type="ECO:0000256" key="1">
    <source>
        <dbReference type="SAM" id="MobiDB-lite"/>
    </source>
</evidence>
<feature type="compositionally biased region" description="Polar residues" evidence="1">
    <location>
        <begin position="463"/>
        <end position="472"/>
    </location>
</feature>
<organism evidence="2 3">
    <name type="scientific">Pleomassaria siparia CBS 279.74</name>
    <dbReference type="NCBI Taxonomy" id="1314801"/>
    <lineage>
        <taxon>Eukaryota</taxon>
        <taxon>Fungi</taxon>
        <taxon>Dikarya</taxon>
        <taxon>Ascomycota</taxon>
        <taxon>Pezizomycotina</taxon>
        <taxon>Dothideomycetes</taxon>
        <taxon>Pleosporomycetidae</taxon>
        <taxon>Pleosporales</taxon>
        <taxon>Pleomassariaceae</taxon>
        <taxon>Pleomassaria</taxon>
    </lineage>
</organism>
<dbReference type="PANTHER" id="PTHR42107">
    <property type="entry name" value="YALI0D24453P"/>
    <property type="match status" value="1"/>
</dbReference>
<dbReference type="Proteomes" id="UP000799428">
    <property type="component" value="Unassembled WGS sequence"/>
</dbReference>
<sequence length="549" mass="60221">MFRSRFTDAFPSKCPHLGPQDIERGVAEPLPSSQIESLLCALLGLVVNRKKPVEKGHYGRALEEAIHAHKSSWPRAWGNINPVNGGRSFNTMTSSERLTLLKTLILWSLHSSEVISAMLKDSYKSRTSKEKNDINIPLSVQPWGEDGDKRKYWLIEGQDDTAFRVYRESDLTSRKNPDKSNSTWYSSAGSIEELRVLAQKLATEDGTRKAKALSERMLNAIPRFEATEEKRKRREYRQNRKAVFTRPEPGYFAYETRTRGKRMKYTFSDEEDEDGSDAVSARRSNRQGKDAPPVASGPTITASGRQVRSRATGMYGETLLSGQATESRASPATGEYTRSNSGAPSATGRATRNGNSKSGRLNRKHLDDDEMDDDESASGGEWSGGEDDEAADQMDVDDDEEEEDDDDLESDDELKTLVVRLRYPKGSFNPSTATASARTVEAPATEQPVAAPPSPPLPESDAHGSSQHSAVQSAAPIHKIPTTSSNGVSAQQERIVAKLAQAPSPPGEAHVQPKPWPVFAATPPYSTPEDVVSKPPAPLPAVTPTSSWQ</sequence>
<evidence type="ECO:0000313" key="2">
    <source>
        <dbReference type="EMBL" id="KAF2714959.1"/>
    </source>
</evidence>
<dbReference type="AlphaFoldDB" id="A0A6G1KQ37"/>
<feature type="compositionally biased region" description="Acidic residues" evidence="1">
    <location>
        <begin position="384"/>
        <end position="412"/>
    </location>
</feature>
<dbReference type="OrthoDB" id="349045at2759"/>
<feature type="region of interest" description="Disordered" evidence="1">
    <location>
        <begin position="264"/>
        <end position="549"/>
    </location>
</feature>
<evidence type="ECO:0000313" key="3">
    <source>
        <dbReference type="Proteomes" id="UP000799428"/>
    </source>
</evidence>
<gene>
    <name evidence="2" type="ORF">K504DRAFT_14856</name>
</gene>
<feature type="compositionally biased region" description="Polar residues" evidence="1">
    <location>
        <begin position="481"/>
        <end position="492"/>
    </location>
</feature>
<proteinExistence type="predicted"/>
<dbReference type="PANTHER" id="PTHR42107:SF1">
    <property type="entry name" value="WHIM1 DOMAIN-CONTAINING PROTEIN"/>
    <property type="match status" value="1"/>
</dbReference>
<accession>A0A6G1KQ37</accession>
<name>A0A6G1KQ37_9PLEO</name>
<feature type="compositionally biased region" description="Polar residues" evidence="1">
    <location>
        <begin position="428"/>
        <end position="437"/>
    </location>
</feature>
<feature type="compositionally biased region" description="Polar residues" evidence="1">
    <location>
        <begin position="320"/>
        <end position="359"/>
    </location>
</feature>
<reference evidence="2" key="1">
    <citation type="journal article" date="2020" name="Stud. Mycol.">
        <title>101 Dothideomycetes genomes: a test case for predicting lifestyles and emergence of pathogens.</title>
        <authorList>
            <person name="Haridas S."/>
            <person name="Albert R."/>
            <person name="Binder M."/>
            <person name="Bloem J."/>
            <person name="Labutti K."/>
            <person name="Salamov A."/>
            <person name="Andreopoulos B."/>
            <person name="Baker S."/>
            <person name="Barry K."/>
            <person name="Bills G."/>
            <person name="Bluhm B."/>
            <person name="Cannon C."/>
            <person name="Castanera R."/>
            <person name="Culley D."/>
            <person name="Daum C."/>
            <person name="Ezra D."/>
            <person name="Gonzalez J."/>
            <person name="Henrissat B."/>
            <person name="Kuo A."/>
            <person name="Liang C."/>
            <person name="Lipzen A."/>
            <person name="Lutzoni F."/>
            <person name="Magnuson J."/>
            <person name="Mondo S."/>
            <person name="Nolan M."/>
            <person name="Ohm R."/>
            <person name="Pangilinan J."/>
            <person name="Park H.-J."/>
            <person name="Ramirez L."/>
            <person name="Alfaro M."/>
            <person name="Sun H."/>
            <person name="Tritt A."/>
            <person name="Yoshinaga Y."/>
            <person name="Zwiers L.-H."/>
            <person name="Turgeon B."/>
            <person name="Goodwin S."/>
            <person name="Spatafora J."/>
            <person name="Crous P."/>
            <person name="Grigoriev I."/>
        </authorList>
    </citation>
    <scope>NUCLEOTIDE SEQUENCE</scope>
    <source>
        <strain evidence="2">CBS 279.74</strain>
    </source>
</reference>
<evidence type="ECO:0008006" key="4">
    <source>
        <dbReference type="Google" id="ProtNLM"/>
    </source>
</evidence>
<keyword evidence="3" id="KW-1185">Reference proteome</keyword>